<dbReference type="EMBL" id="CP048209">
    <property type="protein sequence ID" value="QHT59935.1"/>
    <property type="molecule type" value="Genomic_DNA"/>
</dbReference>
<evidence type="ECO:0000313" key="2">
    <source>
        <dbReference type="Proteomes" id="UP000476064"/>
    </source>
</evidence>
<organism evidence="1 2">
    <name type="scientific">Paenibacillus lycopersici</name>
    <dbReference type="NCBI Taxonomy" id="2704462"/>
    <lineage>
        <taxon>Bacteria</taxon>
        <taxon>Bacillati</taxon>
        <taxon>Bacillota</taxon>
        <taxon>Bacilli</taxon>
        <taxon>Bacillales</taxon>
        <taxon>Paenibacillaceae</taxon>
        <taxon>Paenibacillus</taxon>
    </lineage>
</organism>
<gene>
    <name evidence="1" type="ORF">GXP70_08200</name>
</gene>
<evidence type="ECO:0000313" key="1">
    <source>
        <dbReference type="EMBL" id="QHT59935.1"/>
    </source>
</evidence>
<accession>A0A6C0G4S6</accession>
<keyword evidence="2" id="KW-1185">Reference proteome</keyword>
<dbReference type="Proteomes" id="UP000476064">
    <property type="component" value="Chromosome"/>
</dbReference>
<dbReference type="RefSeq" id="WP_162356001.1">
    <property type="nucleotide sequence ID" value="NZ_CP048209.1"/>
</dbReference>
<reference evidence="1 2" key="1">
    <citation type="submission" date="2020-01" db="EMBL/GenBank/DDBJ databases">
        <title>Paenibacillus sp. nov., isolated from tomato rhizosphere.</title>
        <authorList>
            <person name="Weon H.-Y."/>
            <person name="Lee S.A."/>
        </authorList>
    </citation>
    <scope>NUCLEOTIDE SEQUENCE [LARGE SCALE GENOMIC DNA]</scope>
    <source>
        <strain evidence="1 2">12200R-189</strain>
    </source>
</reference>
<protein>
    <submittedName>
        <fullName evidence="1">Uncharacterized protein</fullName>
    </submittedName>
</protein>
<proteinExistence type="predicted"/>
<name>A0A6C0G4S6_9BACL</name>
<dbReference type="AlphaFoldDB" id="A0A6C0G4S6"/>
<sequence>MVNKQQFYCVCCGEMLNLQEAEKLFLTGFYRIEYPLGCCTACMRTPSAPHPFQNVNRPERNKRAAFDEYGRDDAEEPMFAFI</sequence>
<dbReference type="KEGG" id="plyc:GXP70_08200"/>